<dbReference type="Proteomes" id="UP000239156">
    <property type="component" value="Unassembled WGS sequence"/>
</dbReference>
<name>A0A2S4V6H8_9BASI</name>
<accession>A0A2S4V6H8</accession>
<feature type="region of interest" description="Disordered" evidence="1">
    <location>
        <begin position="1"/>
        <end position="24"/>
    </location>
</feature>
<dbReference type="AlphaFoldDB" id="A0A2S4V6H8"/>
<dbReference type="EMBL" id="PKSL01000102">
    <property type="protein sequence ID" value="POW05142.1"/>
    <property type="molecule type" value="Genomic_DNA"/>
</dbReference>
<protein>
    <submittedName>
        <fullName evidence="2">Uncharacterized protein</fullName>
    </submittedName>
</protein>
<organism evidence="2 3">
    <name type="scientific">Puccinia striiformis</name>
    <dbReference type="NCBI Taxonomy" id="27350"/>
    <lineage>
        <taxon>Eukaryota</taxon>
        <taxon>Fungi</taxon>
        <taxon>Dikarya</taxon>
        <taxon>Basidiomycota</taxon>
        <taxon>Pucciniomycotina</taxon>
        <taxon>Pucciniomycetes</taxon>
        <taxon>Pucciniales</taxon>
        <taxon>Pucciniaceae</taxon>
        <taxon>Puccinia</taxon>
    </lineage>
</organism>
<sequence>MRAQREFDREQHRRDEERSRRKSQLEEEAKISTILKSIKDRFPTSSILKADGSNIQEWEKSLARFSAEILHDSKWFQNAIDGTIEVDRIDEAIACGMIIGSVHDSLLWYLLDAASAALIYDTIDNKFRSISRSAQVYAWEVFTSVDPNKSDNSADVFAQFYDAVKSFEETYIDLNMDDMMGLILQSDLKGPMRPLFNQKNGSNLAIPLPSEQKSPG</sequence>
<evidence type="ECO:0000313" key="2">
    <source>
        <dbReference type="EMBL" id="POW05142.1"/>
    </source>
</evidence>
<evidence type="ECO:0000256" key="1">
    <source>
        <dbReference type="SAM" id="MobiDB-lite"/>
    </source>
</evidence>
<comment type="caution">
    <text evidence="2">The sequence shown here is derived from an EMBL/GenBank/DDBJ whole genome shotgun (WGS) entry which is preliminary data.</text>
</comment>
<keyword evidence="3" id="KW-1185">Reference proteome</keyword>
<gene>
    <name evidence="2" type="ORF">PSTT_09871</name>
</gene>
<dbReference type="VEuPathDB" id="FungiDB:PSTT_09871"/>
<proteinExistence type="predicted"/>
<evidence type="ECO:0000313" key="3">
    <source>
        <dbReference type="Proteomes" id="UP000239156"/>
    </source>
</evidence>
<reference evidence="2" key="1">
    <citation type="submission" date="2017-12" db="EMBL/GenBank/DDBJ databases">
        <title>Gene loss provides genomic basis for host adaptation in cereal stripe rust fungi.</title>
        <authorList>
            <person name="Xia C."/>
        </authorList>
    </citation>
    <scope>NUCLEOTIDE SEQUENCE [LARGE SCALE GENOMIC DNA]</scope>
    <source>
        <strain evidence="2">93-210</strain>
    </source>
</reference>
<dbReference type="VEuPathDB" id="FungiDB:PSHT_13806"/>